<sequence>MNVLVVQGLLAAVFAMTGVRETTQPADELAGICPAPRTSPAARFG</sequence>
<reference evidence="1 2" key="1">
    <citation type="submission" date="2014-05" db="EMBL/GenBank/DDBJ databases">
        <title>Draft Genome Sequence of Kitasatospora cheerisanensis KCTC 2395.</title>
        <authorList>
            <person name="Nam D.H."/>
        </authorList>
    </citation>
    <scope>NUCLEOTIDE SEQUENCE [LARGE SCALE GENOMIC DNA]</scope>
    <source>
        <strain evidence="1 2">KCTC 2395</strain>
    </source>
</reference>
<protein>
    <submittedName>
        <fullName evidence="1">Uncharacterized protein</fullName>
    </submittedName>
</protein>
<dbReference type="EMBL" id="JNBY01000155">
    <property type="protein sequence ID" value="KDN81056.1"/>
    <property type="molecule type" value="Genomic_DNA"/>
</dbReference>
<proteinExistence type="predicted"/>
<name>A0A066YSJ1_9ACTN</name>
<dbReference type="RefSeq" id="WP_208866016.1">
    <property type="nucleotide sequence ID" value="NZ_KK853997.1"/>
</dbReference>
<keyword evidence="2" id="KW-1185">Reference proteome</keyword>
<dbReference type="HOGENOM" id="CLU_3200946_0_0_11"/>
<dbReference type="PATRIC" id="fig|1348663.4.peg.6912"/>
<accession>A0A066YSJ1</accession>
<evidence type="ECO:0000313" key="2">
    <source>
        <dbReference type="Proteomes" id="UP000027178"/>
    </source>
</evidence>
<dbReference type="Proteomes" id="UP000027178">
    <property type="component" value="Unassembled WGS sequence"/>
</dbReference>
<evidence type="ECO:0000313" key="1">
    <source>
        <dbReference type="EMBL" id="KDN81056.1"/>
    </source>
</evidence>
<organism evidence="1 2">
    <name type="scientific">Kitasatospora cheerisanensis KCTC 2395</name>
    <dbReference type="NCBI Taxonomy" id="1348663"/>
    <lineage>
        <taxon>Bacteria</taxon>
        <taxon>Bacillati</taxon>
        <taxon>Actinomycetota</taxon>
        <taxon>Actinomycetes</taxon>
        <taxon>Kitasatosporales</taxon>
        <taxon>Streptomycetaceae</taxon>
        <taxon>Kitasatospora</taxon>
    </lineage>
</organism>
<dbReference type="AlphaFoldDB" id="A0A066YSJ1"/>
<gene>
    <name evidence="1" type="ORF">KCH_71500</name>
</gene>
<comment type="caution">
    <text evidence="1">The sequence shown here is derived from an EMBL/GenBank/DDBJ whole genome shotgun (WGS) entry which is preliminary data.</text>
</comment>